<evidence type="ECO:0000313" key="2">
    <source>
        <dbReference type="Proteomes" id="UP000321776"/>
    </source>
</evidence>
<dbReference type="Proteomes" id="UP000321776">
    <property type="component" value="Unassembled WGS sequence"/>
</dbReference>
<proteinExistence type="predicted"/>
<gene>
    <name evidence="1" type="ORF">FRZ40_35590</name>
</gene>
<dbReference type="AlphaFoldDB" id="A0A5C6V744"/>
<dbReference type="EMBL" id="VOQS01000005">
    <property type="protein sequence ID" value="TXC79678.1"/>
    <property type="molecule type" value="Genomic_DNA"/>
</dbReference>
<comment type="caution">
    <text evidence="1">The sequence shown here is derived from an EMBL/GenBank/DDBJ whole genome shotgun (WGS) entry which is preliminary data.</text>
</comment>
<sequence>MEQSITLNVPTNLSPEDWGKVAAVFRTLDGWLGDPHGAYWYGREGDARYICASAEPSGLLLCGQVESSLWCSWLTVLCARLSLALGGEVYDAEM</sequence>
<evidence type="ECO:0000313" key="1">
    <source>
        <dbReference type="EMBL" id="TXC79678.1"/>
    </source>
</evidence>
<organism evidence="1 2">
    <name type="scientific">Paraburkholderia azotifigens</name>
    <dbReference type="NCBI Taxonomy" id="2057004"/>
    <lineage>
        <taxon>Bacteria</taxon>
        <taxon>Pseudomonadati</taxon>
        <taxon>Pseudomonadota</taxon>
        <taxon>Betaproteobacteria</taxon>
        <taxon>Burkholderiales</taxon>
        <taxon>Burkholderiaceae</taxon>
        <taxon>Paraburkholderia</taxon>
    </lineage>
</organism>
<reference evidence="1 2" key="1">
    <citation type="journal article" date="2018" name="Int. J. Syst. Evol. Microbiol.">
        <title>Paraburkholderia azotifigens sp. nov., a nitrogen-fixing bacterium isolated from paddy soil.</title>
        <authorList>
            <person name="Choi G.M."/>
            <person name="Im W.T."/>
        </authorList>
    </citation>
    <scope>NUCLEOTIDE SEQUENCE [LARGE SCALE GENOMIC DNA]</scope>
    <source>
        <strain evidence="1 2">NF 2-5-3</strain>
    </source>
</reference>
<protein>
    <submittedName>
        <fullName evidence="1">Uncharacterized protein</fullName>
    </submittedName>
</protein>
<name>A0A5C6V744_9BURK</name>
<accession>A0A5C6V744</accession>